<reference evidence="6" key="1">
    <citation type="submission" date="2021-01" db="EMBL/GenBank/DDBJ databases">
        <authorList>
            <person name="Lovell J.T."/>
            <person name="Bentley N."/>
            <person name="Bhattarai G."/>
            <person name="Jenkins J.W."/>
            <person name="Sreedasyam A."/>
            <person name="Alarcon Y."/>
            <person name="Bock C."/>
            <person name="Boston L."/>
            <person name="Carlson J."/>
            <person name="Cervantes K."/>
            <person name="Clermont K."/>
            <person name="Krom N."/>
            <person name="Kubenka K."/>
            <person name="Mamidi S."/>
            <person name="Mattison C."/>
            <person name="Monteros M."/>
            <person name="Pisani C."/>
            <person name="Plott C."/>
            <person name="Rajasekar S."/>
            <person name="Rhein H.S."/>
            <person name="Rohla C."/>
            <person name="Song M."/>
            <person name="Hilaire R.S."/>
            <person name="Shu S."/>
            <person name="Wells L."/>
            <person name="Wang X."/>
            <person name="Webber J."/>
            <person name="Heerema R.J."/>
            <person name="Klein P."/>
            <person name="Conner P."/>
            <person name="Grauke L."/>
            <person name="Grimwood J."/>
            <person name="Schmutz J."/>
            <person name="Randall J.J."/>
        </authorList>
    </citation>
    <scope>NUCLEOTIDE SEQUENCE</scope>
    <source>
        <tissue evidence="6">Leaf</tissue>
    </source>
</reference>
<evidence type="ECO:0000256" key="4">
    <source>
        <dbReference type="ARBA" id="ARBA00022833"/>
    </source>
</evidence>
<comment type="caution">
    <text evidence="6">The sequence shown here is derived from an EMBL/GenBank/DDBJ whole genome shotgun (WGS) entry which is preliminary data.</text>
</comment>
<dbReference type="Proteomes" id="UP000811246">
    <property type="component" value="Chromosome 7"/>
</dbReference>
<dbReference type="AlphaFoldDB" id="A0A922EF87"/>
<dbReference type="PANTHER" id="PTHR32410">
    <property type="entry name" value="CYSTEINE/HISTIDINE-RICH C1 DOMAIN FAMILY PROTEIN"/>
    <property type="match status" value="1"/>
</dbReference>
<sequence>MENQHFSHHHPLTLVLINQSGYRCGICYERLATGSDYYGCKVCNFYIHKSCAEYSHELQHPSHPKHLLLLQLHRLDLCTNCSSGMFDFKYKCPHCHEFYLCPKCAFLPLTKKAENHDHPLNLMQKLLSFTCDHCLKKGNSMPYFCPTCLFIVHSECTSLPLTIRPSTIQAAIHDHPLTLMPSFLMSLTCNACGNEIKGRTFYFCATCSFVAHLDCAPLPSIVKVKRHKHPLNLIYSLPADQSKCRVCRLCAKMVDTNYGVYYCSSQDFVAHLHCATCKEERDETFVPNSKEDHHDKSIDSLPYIVKKTKPEGDRIEVHTEIKHFSHEHDLKLNDELGINQKCDACIRSISRPPFYTCAPCGFCLHKSCAELSRKLRHPLHQHPLKLLLREQKPFRCDACWQPCNGFDYRCDKCYFELDVQCSLIPDILTHTSHKHQLILASSSENKKCSSCGLYGRYNFSCVDCEFTLDFKCLAQPHTMNCNKHDHPFTLCYTSEDDSSEYYCDICEDKRDPKYWFYYCADCNYPAHLECILGKYPNLKFGKTFKYDIHQHPLALVQKTFAQCSQCGNVSVEDLAYECAECNFIIHRRCI</sequence>
<keyword evidence="4" id="KW-0862">Zinc</keyword>
<dbReference type="EMBL" id="CM031831">
    <property type="protein sequence ID" value="KAG6702133.1"/>
    <property type="molecule type" value="Genomic_DNA"/>
</dbReference>
<proteinExistence type="predicted"/>
<dbReference type="Pfam" id="PF03107">
    <property type="entry name" value="C1_2"/>
    <property type="match status" value="9"/>
</dbReference>
<evidence type="ECO:0000313" key="7">
    <source>
        <dbReference type="Proteomes" id="UP000811246"/>
    </source>
</evidence>
<dbReference type="EMBL" id="CM031831">
    <property type="protein sequence ID" value="KAG6702132.1"/>
    <property type="molecule type" value="Genomic_DNA"/>
</dbReference>
<evidence type="ECO:0000259" key="5">
    <source>
        <dbReference type="PROSITE" id="PS50081"/>
    </source>
</evidence>
<dbReference type="SMART" id="SM00249">
    <property type="entry name" value="PHD"/>
    <property type="match status" value="3"/>
</dbReference>
<dbReference type="PROSITE" id="PS50081">
    <property type="entry name" value="ZF_DAG_PE_2"/>
    <property type="match status" value="1"/>
</dbReference>
<accession>A0A922EF87</accession>
<keyword evidence="3" id="KW-0863">Zinc-finger</keyword>
<keyword evidence="1" id="KW-0479">Metal-binding</keyword>
<evidence type="ECO:0000313" key="6">
    <source>
        <dbReference type="EMBL" id="KAG6702134.1"/>
    </source>
</evidence>
<dbReference type="PANTHER" id="PTHR32410:SF163">
    <property type="entry name" value="DC1 DOMAIN-CONTAINING PROTEIN"/>
    <property type="match status" value="1"/>
</dbReference>
<dbReference type="SMART" id="SM00109">
    <property type="entry name" value="C1"/>
    <property type="match status" value="4"/>
</dbReference>
<feature type="domain" description="Phorbol-ester/DAG-type" evidence="5">
    <location>
        <begin position="548"/>
        <end position="590"/>
    </location>
</feature>
<evidence type="ECO:0000256" key="2">
    <source>
        <dbReference type="ARBA" id="ARBA00022737"/>
    </source>
</evidence>
<protein>
    <recommendedName>
        <fullName evidence="5">Phorbol-ester/DAG-type domain-containing protein</fullName>
    </recommendedName>
</protein>
<name>A0A922EF87_CARIL</name>
<dbReference type="EMBL" id="CM031831">
    <property type="protein sequence ID" value="KAG6702134.1"/>
    <property type="molecule type" value="Genomic_DNA"/>
</dbReference>
<evidence type="ECO:0000256" key="3">
    <source>
        <dbReference type="ARBA" id="ARBA00022771"/>
    </source>
</evidence>
<dbReference type="InterPro" id="IPR002219">
    <property type="entry name" value="PKC_DAG/PE"/>
</dbReference>
<organism evidence="6 7">
    <name type="scientific">Carya illinoinensis</name>
    <name type="common">Pecan</name>
    <dbReference type="NCBI Taxonomy" id="32201"/>
    <lineage>
        <taxon>Eukaryota</taxon>
        <taxon>Viridiplantae</taxon>
        <taxon>Streptophyta</taxon>
        <taxon>Embryophyta</taxon>
        <taxon>Tracheophyta</taxon>
        <taxon>Spermatophyta</taxon>
        <taxon>Magnoliopsida</taxon>
        <taxon>eudicotyledons</taxon>
        <taxon>Gunneridae</taxon>
        <taxon>Pentapetalae</taxon>
        <taxon>rosids</taxon>
        <taxon>fabids</taxon>
        <taxon>Fagales</taxon>
        <taxon>Juglandaceae</taxon>
        <taxon>Carya</taxon>
    </lineage>
</organism>
<dbReference type="GO" id="GO:0008270">
    <property type="term" value="F:zinc ion binding"/>
    <property type="evidence" value="ECO:0007669"/>
    <property type="project" value="UniProtKB-KW"/>
</dbReference>
<evidence type="ECO:0000256" key="1">
    <source>
        <dbReference type="ARBA" id="ARBA00022723"/>
    </source>
</evidence>
<dbReference type="InterPro" id="IPR004146">
    <property type="entry name" value="DC1"/>
</dbReference>
<keyword evidence="2" id="KW-0677">Repeat</keyword>
<dbReference type="InterPro" id="IPR001965">
    <property type="entry name" value="Znf_PHD"/>
</dbReference>
<gene>
    <name evidence="6" type="ORF">I3842_07G019000</name>
</gene>
<dbReference type="InterPro" id="IPR053192">
    <property type="entry name" value="Vacuole_Formation_Reg"/>
</dbReference>